<dbReference type="SUPFAM" id="SSF53649">
    <property type="entry name" value="Alkaline phosphatase-like"/>
    <property type="match status" value="1"/>
</dbReference>
<evidence type="ECO:0000313" key="1">
    <source>
        <dbReference type="EMBL" id="SUZ47406.1"/>
    </source>
</evidence>
<protein>
    <recommendedName>
        <fullName evidence="2">Alkaline phosphatase family protein</fullName>
    </recommendedName>
</protein>
<dbReference type="InterPro" id="IPR002591">
    <property type="entry name" value="Phosphodiest/P_Trfase"/>
</dbReference>
<dbReference type="PANTHER" id="PTHR10151">
    <property type="entry name" value="ECTONUCLEOTIDE PYROPHOSPHATASE/PHOSPHODIESTERASE"/>
    <property type="match status" value="1"/>
</dbReference>
<dbReference type="GO" id="GO:0016787">
    <property type="term" value="F:hydrolase activity"/>
    <property type="evidence" value="ECO:0007669"/>
    <property type="project" value="UniProtKB-ARBA"/>
</dbReference>
<reference evidence="1" key="1">
    <citation type="submission" date="2018-05" db="EMBL/GenBank/DDBJ databases">
        <authorList>
            <person name="Lanie J.A."/>
            <person name="Ng W.-L."/>
            <person name="Kazmierczak K.M."/>
            <person name="Andrzejewski T.M."/>
            <person name="Davidsen T.M."/>
            <person name="Wayne K.J."/>
            <person name="Tettelin H."/>
            <person name="Glass J.I."/>
            <person name="Rusch D."/>
            <person name="Podicherti R."/>
            <person name="Tsui H.-C.T."/>
            <person name="Winkler M.E."/>
        </authorList>
    </citation>
    <scope>NUCLEOTIDE SEQUENCE</scope>
</reference>
<dbReference type="InterPro" id="IPR017850">
    <property type="entry name" value="Alkaline_phosphatase_core_sf"/>
</dbReference>
<evidence type="ECO:0008006" key="2">
    <source>
        <dbReference type="Google" id="ProtNLM"/>
    </source>
</evidence>
<dbReference type="AlphaFoldDB" id="A0A381MYL0"/>
<gene>
    <name evidence="1" type="ORF">METZ01_LOCUS260</name>
</gene>
<dbReference type="CDD" id="cd16018">
    <property type="entry name" value="Enpp"/>
    <property type="match status" value="1"/>
</dbReference>
<dbReference type="Gene3D" id="3.40.720.10">
    <property type="entry name" value="Alkaline Phosphatase, subunit A"/>
    <property type="match status" value="1"/>
</dbReference>
<dbReference type="Pfam" id="PF01663">
    <property type="entry name" value="Phosphodiest"/>
    <property type="match status" value="1"/>
</dbReference>
<dbReference type="PANTHER" id="PTHR10151:SF120">
    <property type="entry name" value="BIS(5'-ADENOSYL)-TRIPHOSPHATASE"/>
    <property type="match status" value="1"/>
</dbReference>
<name>A0A381MYL0_9ZZZZ</name>
<organism evidence="1">
    <name type="scientific">marine metagenome</name>
    <dbReference type="NCBI Taxonomy" id="408172"/>
    <lineage>
        <taxon>unclassified sequences</taxon>
        <taxon>metagenomes</taxon>
        <taxon>ecological metagenomes</taxon>
    </lineage>
</organism>
<accession>A0A381MYL0</accession>
<dbReference type="EMBL" id="UINC01000014">
    <property type="protein sequence ID" value="SUZ47406.1"/>
    <property type="molecule type" value="Genomic_DNA"/>
</dbReference>
<proteinExistence type="predicted"/>
<sequence>MIRILVVVCCLLSTDVGAQKESTVIVISMDGVSHDIEDNASLTAFKRMEQLGIKADHLIPVYQSTTYPAHVSLATGVYPDRHGILHNSFIDTQKGFFNYDADANWIETPPIWVLAEQQDITTAVFFWVGSETDWHGIGASYRKAPFDPNITEEEKIDQILQWLDMDDDQRPRLIMSYWDGTDDLGHIDGPESPRVSQQLLRQNNLLQNLITAIDVREAWDYVTLIVVSDHGMTEVTNYIDLNNLLRISGIEGNITSGPAVAHIFLAADNIEEARKFFSNQEHLKVYTKRYLPDAFHLYHPTRTGDLVITTEAPNMFSSFGQPKGMHGYKPGMSDMWGIFYALGAAVVPKEIGSIHQVDIAPTIAEILGIEMPKETQGQSIDLGN</sequence>
<dbReference type="Gene3D" id="3.30.1360.180">
    <property type="match status" value="1"/>
</dbReference>